<accession>A0A0K0EKB5</accession>
<keyword evidence="2" id="KW-1185">Reference proteome</keyword>
<protein>
    <submittedName>
        <fullName evidence="3">LysM domain-containing protein</fullName>
    </submittedName>
</protein>
<feature type="signal peptide" evidence="1">
    <location>
        <begin position="1"/>
        <end position="19"/>
    </location>
</feature>
<evidence type="ECO:0000313" key="2">
    <source>
        <dbReference type="Proteomes" id="UP000035681"/>
    </source>
</evidence>
<dbReference type="STRING" id="6248.A0A0K0EKB5"/>
<organism evidence="3">
    <name type="scientific">Strongyloides stercoralis</name>
    <name type="common">Threadworm</name>
    <dbReference type="NCBI Taxonomy" id="6248"/>
    <lineage>
        <taxon>Eukaryota</taxon>
        <taxon>Metazoa</taxon>
        <taxon>Ecdysozoa</taxon>
        <taxon>Nematoda</taxon>
        <taxon>Chromadorea</taxon>
        <taxon>Rhabditida</taxon>
        <taxon>Tylenchina</taxon>
        <taxon>Panagrolaimomorpha</taxon>
        <taxon>Strongyloidoidea</taxon>
        <taxon>Strongyloididae</taxon>
        <taxon>Strongyloides</taxon>
    </lineage>
</organism>
<evidence type="ECO:0000256" key="1">
    <source>
        <dbReference type="SAM" id="SignalP"/>
    </source>
</evidence>
<reference evidence="3" key="1">
    <citation type="submission" date="2015-08" db="UniProtKB">
        <authorList>
            <consortium name="WormBaseParasite"/>
        </authorList>
    </citation>
    <scope>IDENTIFICATION</scope>
</reference>
<sequence length="549" mass="61656">MQKLLLLTILGLTVSTIYCADGSASSEAKDLQKQKESSGDVIVEIGVSGKPILIEALLNVSVTLTGQDKIVFDQFIIELEAFIASGTYTSVELSMYCSFKVKRFFLKYSVFYQEYRYISIGSWGTFDDLFQVGTFHSSDKFNGCLVMNSAGKFDIIETFLQFKLKLSNPSAFDAYISELTLILQSTTYTDSEKYNLIYEFITKVSTDFPDLKEDLFDLEVGSFGSIYMLQEISIQYYRMEQIEVLFEGQPKCAFVTALYSCLTDSKYQLSASNKGYLKIFFDRFSVIIADSTLTYAEKIKAIAYQYRQFVKTYGYLEQTFLSFEISAQFGTFGDFIAMFAFGESQQCWPEDFLVLFKTTVEVSTTEVPTTEFYTTDFSTTEGSTTDFSTTEVSTTEVSTTEVSTTEVSTTEVSTTDFSTTESATTELSTTEVFTTEVYTTEAPTTVVVTGDCSTVTSVVLQVVNGQTILYTAAMDSWSTWAAIEKANWKTFCTKIYNNYIISTTMTDAEKVTAIISEINAYVAFYYYREEHVFSIKLGVWGSVGQLCSC</sequence>
<name>A0A0K0EKB5_STRER</name>
<proteinExistence type="predicted"/>
<evidence type="ECO:0000313" key="3">
    <source>
        <dbReference type="WBParaSite" id="SSTP_0000990900.1"/>
    </source>
</evidence>
<keyword evidence="1" id="KW-0732">Signal</keyword>
<dbReference type="AlphaFoldDB" id="A0A0K0EKB5"/>
<dbReference type="WBParaSite" id="SSTP_0000990900.1">
    <property type="protein sequence ID" value="SSTP_0000990900.1"/>
    <property type="gene ID" value="SSTP_0000990900"/>
</dbReference>
<dbReference type="WBParaSite" id="TCONS_00001899.p1">
    <property type="protein sequence ID" value="TCONS_00001899.p1"/>
    <property type="gene ID" value="XLOC_001807"/>
</dbReference>
<feature type="chain" id="PRO_5005328339" evidence="1">
    <location>
        <begin position="20"/>
        <end position="549"/>
    </location>
</feature>
<dbReference type="Proteomes" id="UP000035681">
    <property type="component" value="Unplaced"/>
</dbReference>